<evidence type="ECO:0000313" key="3">
    <source>
        <dbReference type="Proteomes" id="UP000230214"/>
    </source>
</evidence>
<keyword evidence="1" id="KW-0812">Transmembrane</keyword>
<protein>
    <submittedName>
        <fullName evidence="2">Uncharacterized protein</fullName>
    </submittedName>
</protein>
<dbReference type="Proteomes" id="UP000230214">
    <property type="component" value="Unassembled WGS sequence"/>
</dbReference>
<dbReference type="InterPro" id="IPR043993">
    <property type="entry name" value="T4SS_pilin"/>
</dbReference>
<reference evidence="2 3" key="1">
    <citation type="submission" date="2017-09" db="EMBL/GenBank/DDBJ databases">
        <title>Depth-based differentiation of microbial function through sediment-hosted aquifers and enrichment of novel symbionts in the deep terrestrial subsurface.</title>
        <authorList>
            <person name="Probst A.J."/>
            <person name="Ladd B."/>
            <person name="Jarett J.K."/>
            <person name="Geller-Mcgrath D.E."/>
            <person name="Sieber C.M."/>
            <person name="Emerson J.B."/>
            <person name="Anantharaman K."/>
            <person name="Thomas B.C."/>
            <person name="Malmstrom R."/>
            <person name="Stieglmeier M."/>
            <person name="Klingl A."/>
            <person name="Woyke T."/>
            <person name="Ryan C.M."/>
            <person name="Banfield J.F."/>
        </authorList>
    </citation>
    <scope>NUCLEOTIDE SEQUENCE [LARGE SCALE GENOMIC DNA]</scope>
    <source>
        <strain evidence="2">CG10_big_fil_rev_8_21_14_0_10_32_10</strain>
    </source>
</reference>
<evidence type="ECO:0000256" key="1">
    <source>
        <dbReference type="SAM" id="Phobius"/>
    </source>
</evidence>
<name>A0A2H0R953_UNCKA</name>
<feature type="transmembrane region" description="Helical" evidence="1">
    <location>
        <begin position="56"/>
        <end position="81"/>
    </location>
</feature>
<organism evidence="2 3">
    <name type="scientific">candidate division WWE3 bacterium CG10_big_fil_rev_8_21_14_0_10_32_10</name>
    <dbReference type="NCBI Taxonomy" id="1975090"/>
    <lineage>
        <taxon>Bacteria</taxon>
        <taxon>Katanobacteria</taxon>
    </lineage>
</organism>
<keyword evidence="1" id="KW-1133">Transmembrane helix</keyword>
<accession>A0A2H0R953</accession>
<gene>
    <name evidence="2" type="ORF">COV24_04765</name>
</gene>
<comment type="caution">
    <text evidence="2">The sequence shown here is derived from an EMBL/GenBank/DDBJ whole genome shotgun (WGS) entry which is preliminary data.</text>
</comment>
<dbReference type="EMBL" id="PCXU01000040">
    <property type="protein sequence ID" value="PIR43062.1"/>
    <property type="molecule type" value="Genomic_DNA"/>
</dbReference>
<dbReference type="Pfam" id="PF18895">
    <property type="entry name" value="T4SS_pilin"/>
    <property type="match status" value="1"/>
</dbReference>
<keyword evidence="1" id="KW-0472">Membrane</keyword>
<sequence length="124" mass="13187">MANKKKYILILSLFFSISFCLFFAGSVAAGSSQPPEKKLLENPLGGGTNIENTMSSAIKVVLGLIGSVTLLVFIIGGVMWLTSGGNQQRVSMGTNTMLYAAVGIFVIFTAYFVLRVIIEGVTKG</sequence>
<dbReference type="AlphaFoldDB" id="A0A2H0R953"/>
<evidence type="ECO:0000313" key="2">
    <source>
        <dbReference type="EMBL" id="PIR43062.1"/>
    </source>
</evidence>
<feature type="transmembrane region" description="Helical" evidence="1">
    <location>
        <begin position="97"/>
        <end position="118"/>
    </location>
</feature>
<proteinExistence type="predicted"/>